<dbReference type="InterPro" id="IPR036108">
    <property type="entry name" value="4pyrrol_syn_uPrphyn_synt_sf"/>
</dbReference>
<dbReference type="Proteomes" id="UP000078597">
    <property type="component" value="Unassembled WGS sequence"/>
</dbReference>
<dbReference type="PANTHER" id="PTHR38042">
    <property type="entry name" value="UROPORPHYRINOGEN-III SYNTHASE, CHLOROPLASTIC"/>
    <property type="match status" value="1"/>
</dbReference>
<organism evidence="2 3">
    <name type="scientific">Plasmodium malariae</name>
    <dbReference type="NCBI Taxonomy" id="5858"/>
    <lineage>
        <taxon>Eukaryota</taxon>
        <taxon>Sar</taxon>
        <taxon>Alveolata</taxon>
        <taxon>Apicomplexa</taxon>
        <taxon>Aconoidasida</taxon>
        <taxon>Haemosporida</taxon>
        <taxon>Plasmodiidae</taxon>
        <taxon>Plasmodium</taxon>
        <taxon>Plasmodium (Plasmodium)</taxon>
    </lineage>
</organism>
<dbReference type="GO" id="GO:0006780">
    <property type="term" value="P:uroporphyrinogen III biosynthetic process"/>
    <property type="evidence" value="ECO:0007669"/>
    <property type="project" value="UniProtKB-UniRule"/>
</dbReference>
<dbReference type="GO" id="GO:0004852">
    <property type="term" value="F:uroporphyrinogen-III synthase activity"/>
    <property type="evidence" value="ECO:0007669"/>
    <property type="project" value="UniProtKB-UniRule"/>
</dbReference>
<name>A0A1A8WEL3_PLAMA</name>
<comment type="function">
    <text evidence="1">Catalyzes cyclization of the linear tetrapyrrole, hydroxymethylbilane, to the macrocyclic uroporphyrinogen III.</text>
</comment>
<dbReference type="VEuPathDB" id="PlasmoDB:PmUG01_06014600"/>
<dbReference type="UniPathway" id="UPA00251">
    <property type="reaction ID" value="UER00320"/>
</dbReference>
<evidence type="ECO:0000256" key="1">
    <source>
        <dbReference type="RuleBase" id="RU366031"/>
    </source>
</evidence>
<keyword evidence="1" id="KW-0627">Porphyrin biosynthesis</keyword>
<dbReference type="EMBL" id="FLQW01001762">
    <property type="protein sequence ID" value="SBS91403.1"/>
    <property type="molecule type" value="Genomic_DNA"/>
</dbReference>
<dbReference type="Gene3D" id="3.40.50.10090">
    <property type="match status" value="1"/>
</dbReference>
<gene>
    <name evidence="2" type="ORF">PMALA_032870</name>
</gene>
<evidence type="ECO:0000313" key="2">
    <source>
        <dbReference type="EMBL" id="SBS91403.1"/>
    </source>
</evidence>
<accession>A0A1A8WEL3</accession>
<dbReference type="InterPro" id="IPR039793">
    <property type="entry name" value="UROS/Hem4"/>
</dbReference>
<comment type="pathway">
    <text evidence="1">Porphyrin-containing compound metabolism; protoporphyrin-IX biosynthesis; coproporphyrinogen-III from 5-aminolevulinate: step 3/4.</text>
</comment>
<proteinExistence type="inferred from homology"/>
<dbReference type="PANTHER" id="PTHR38042:SF1">
    <property type="entry name" value="UROPORPHYRINOGEN-III SYNTHASE, CHLOROPLASTIC"/>
    <property type="match status" value="1"/>
</dbReference>
<protein>
    <recommendedName>
        <fullName evidence="1">Uroporphyrinogen-III synthase</fullName>
        <ecNumber evidence="1">4.2.1.75</ecNumber>
    </recommendedName>
</protein>
<dbReference type="GO" id="GO:0006782">
    <property type="term" value="P:protoporphyrinogen IX biosynthetic process"/>
    <property type="evidence" value="ECO:0007669"/>
    <property type="project" value="UniProtKB-UniRule"/>
</dbReference>
<dbReference type="EC" id="4.2.1.75" evidence="1"/>
<sequence length="709" mass="83825">MQITKEKGDQPNKVITETFLKAKEDSVYVKCKDVNNKQTITNKENCPNGKIRCNNLEGDGKKEHMECIKRRIKKQKKKKKDDRENYNNFFNSKMYLPSLKANKEELKFFFKILHNMMERNKSDNIYINLMDILCKNFPKYIGLFANLWFQCKTLLAEKLILIEFFRQLKVNSEIINHFFNYGYDSFETVLSITPQDLAKIQHFNNVTWAPGHVFRMKIIFLKIHDYFKIFIQKNDDYIKKINEFILNKRKKTDLTEQLCIPQQNYEKMKKINYSPLISPRSSNLNTITYQPYKYMNLKAKTVLYNNDSIYKFLKILSSSFPKRCNIKNKKKEEKEEKEKNKKKHFLYYEQFRNFSCKLVSPQREEKVYTKNDQEGRMRRKKLYILITSPEGARIYRFLVVLLIYNLTKNKNDKNVQILCNNGKNSIIDEILNVPIISIGESCNEILNNYLNKTGFFNNIYKHYPSLVKQNVCNISYDTFNQINNSVKKLNIVFTPSKANSATLKMEMMSKYFKNQKECINANIVWVSSAISQSNFEDISTAISGEAKDDHIIKLTKINCYDTKQIVHSNKMKIKIKKKNCIVSLMSNSTVQSFYNNFGSDYNYVVCMGHNCYNLLKELNFKNIYFPHDSKLHTFLNVLIKLYNELKIKDKKKKYEVLLTREKHKNDQVRKILSEKNIPFVIIPCISTQYDSQGIQRLYSLISTYVTSGV</sequence>
<comment type="catalytic activity">
    <reaction evidence="1">
        <text>hydroxymethylbilane = uroporphyrinogen III + H2O</text>
        <dbReference type="Rhea" id="RHEA:18965"/>
        <dbReference type="ChEBI" id="CHEBI:15377"/>
        <dbReference type="ChEBI" id="CHEBI:57308"/>
        <dbReference type="ChEBI" id="CHEBI:57845"/>
        <dbReference type="EC" id="4.2.1.75"/>
    </reaction>
</comment>
<comment type="similarity">
    <text evidence="1">Belongs to the uroporphyrinogen-III synthase family.</text>
</comment>
<dbReference type="AlphaFoldDB" id="A0A1A8WEL3"/>
<keyword evidence="1" id="KW-0456">Lyase</keyword>
<dbReference type="VEuPathDB" id="PlasmoDB:PmUG01_14080800"/>
<reference evidence="3" key="1">
    <citation type="submission" date="2016-05" db="EMBL/GenBank/DDBJ databases">
        <authorList>
            <person name="Naeem Raeece"/>
        </authorList>
    </citation>
    <scope>NUCLEOTIDE SEQUENCE [LARGE SCALE GENOMIC DNA]</scope>
</reference>
<evidence type="ECO:0000313" key="3">
    <source>
        <dbReference type="Proteomes" id="UP000078597"/>
    </source>
</evidence>